<dbReference type="Proteomes" id="UP001487740">
    <property type="component" value="Unassembled WGS sequence"/>
</dbReference>
<dbReference type="EMBL" id="JARAKH010001170">
    <property type="protein sequence ID" value="KAK8373409.1"/>
    <property type="molecule type" value="Genomic_DNA"/>
</dbReference>
<evidence type="ECO:0000313" key="1">
    <source>
        <dbReference type="EMBL" id="KAK8373409.1"/>
    </source>
</evidence>
<evidence type="ECO:0000313" key="2">
    <source>
        <dbReference type="Proteomes" id="UP001487740"/>
    </source>
</evidence>
<proteinExistence type="predicted"/>
<name>A0AAW0SEG1_SCYPA</name>
<accession>A0AAW0SEG1</accession>
<keyword evidence="2" id="KW-1185">Reference proteome</keyword>
<gene>
    <name evidence="1" type="ORF">O3P69_012790</name>
</gene>
<sequence length="155" mass="16790">MVEIGECSQHSRWSERRRGNCDRGPGSLVLNITTLQCVIVIRCLSYTNTAATATTTTAAAKSSSWMSKCGAGLEKDEGQAKSLIKGLVNKSCGPIRPRSSNWNTNIGSGSSDATHAVSQATTVIQVKLGDDLQVCAIERKLSFDVLWIINFRAWK</sequence>
<reference evidence="1 2" key="1">
    <citation type="submission" date="2023-03" db="EMBL/GenBank/DDBJ databases">
        <title>High-quality genome of Scylla paramamosain provides insights in environmental adaptation.</title>
        <authorList>
            <person name="Zhang L."/>
        </authorList>
    </citation>
    <scope>NUCLEOTIDE SEQUENCE [LARGE SCALE GENOMIC DNA]</scope>
    <source>
        <strain evidence="1">LZ_2023a</strain>
        <tissue evidence="1">Muscle</tissue>
    </source>
</reference>
<comment type="caution">
    <text evidence="1">The sequence shown here is derived from an EMBL/GenBank/DDBJ whole genome shotgun (WGS) entry which is preliminary data.</text>
</comment>
<protein>
    <submittedName>
        <fullName evidence="1">Uncharacterized protein</fullName>
    </submittedName>
</protein>
<dbReference type="AlphaFoldDB" id="A0AAW0SEG1"/>
<organism evidence="1 2">
    <name type="scientific">Scylla paramamosain</name>
    <name type="common">Mud crab</name>
    <dbReference type="NCBI Taxonomy" id="85552"/>
    <lineage>
        <taxon>Eukaryota</taxon>
        <taxon>Metazoa</taxon>
        <taxon>Ecdysozoa</taxon>
        <taxon>Arthropoda</taxon>
        <taxon>Crustacea</taxon>
        <taxon>Multicrustacea</taxon>
        <taxon>Malacostraca</taxon>
        <taxon>Eumalacostraca</taxon>
        <taxon>Eucarida</taxon>
        <taxon>Decapoda</taxon>
        <taxon>Pleocyemata</taxon>
        <taxon>Brachyura</taxon>
        <taxon>Eubrachyura</taxon>
        <taxon>Portunoidea</taxon>
        <taxon>Portunidae</taxon>
        <taxon>Portuninae</taxon>
        <taxon>Scylla</taxon>
    </lineage>
</organism>